<dbReference type="Pfam" id="PF17934">
    <property type="entry name" value="TetR_C_26"/>
    <property type="match status" value="1"/>
</dbReference>
<gene>
    <name evidence="5" type="ORF">C6Y45_06265</name>
</gene>
<keyword evidence="1" id="KW-0678">Repressor</keyword>
<feature type="domain" description="HTH tetR-type" evidence="4">
    <location>
        <begin position="5"/>
        <end position="65"/>
    </location>
</feature>
<sequence>MRTKENKYDQLLDAAMEVIKETGFEKASVSQFVRRAGVAQGTFYLYFSSKKEIVPAIAESILSEQLLRIKKRVKEAEHGEGLLRLLIEETFAVTEEFRDLISFCYAGISLYYSFERWDEIYRPYYEWLMERLNKLQEKGEVTSGMKTEYLANYTIGLIEHGAEAHYLSQAVQTDENEAQEQLYYFVSRAVLL</sequence>
<dbReference type="RefSeq" id="WP_107584363.1">
    <property type="nucleotide sequence ID" value="NZ_PZJJ01000007.1"/>
</dbReference>
<accession>A0A2T4U7Q8</accession>
<dbReference type="Pfam" id="PF00440">
    <property type="entry name" value="TetR_N"/>
    <property type="match status" value="1"/>
</dbReference>
<dbReference type="InterPro" id="IPR001647">
    <property type="entry name" value="HTH_TetR"/>
</dbReference>
<dbReference type="PROSITE" id="PS50977">
    <property type="entry name" value="HTH_TETR_2"/>
    <property type="match status" value="1"/>
</dbReference>
<dbReference type="PANTHER" id="PTHR43479">
    <property type="entry name" value="ACREF/ENVCD OPERON REPRESSOR-RELATED"/>
    <property type="match status" value="1"/>
</dbReference>
<dbReference type="PRINTS" id="PR00455">
    <property type="entry name" value="HTHTETR"/>
</dbReference>
<comment type="caution">
    <text evidence="5">The sequence shown here is derived from an EMBL/GenBank/DDBJ whole genome shotgun (WGS) entry which is preliminary data.</text>
</comment>
<dbReference type="InterPro" id="IPR009057">
    <property type="entry name" value="Homeodomain-like_sf"/>
</dbReference>
<proteinExistence type="predicted"/>
<evidence type="ECO:0000256" key="1">
    <source>
        <dbReference type="ARBA" id="ARBA00022491"/>
    </source>
</evidence>
<dbReference type="InterPro" id="IPR050624">
    <property type="entry name" value="HTH-type_Tx_Regulator"/>
</dbReference>
<dbReference type="GO" id="GO:0003677">
    <property type="term" value="F:DNA binding"/>
    <property type="evidence" value="ECO:0007669"/>
    <property type="project" value="UniProtKB-UniRule"/>
</dbReference>
<protein>
    <submittedName>
        <fullName evidence="5">TetR/AcrR family transcriptional regulator</fullName>
    </submittedName>
</protein>
<dbReference type="InterPro" id="IPR041603">
    <property type="entry name" value="YvdT_C"/>
</dbReference>
<evidence type="ECO:0000313" key="6">
    <source>
        <dbReference type="Proteomes" id="UP000240509"/>
    </source>
</evidence>
<evidence type="ECO:0000256" key="2">
    <source>
        <dbReference type="ARBA" id="ARBA00023125"/>
    </source>
</evidence>
<dbReference type="PANTHER" id="PTHR43479:SF8">
    <property type="entry name" value="TRANSCRIPTIONAL REGULATOR, TETR FAMILY"/>
    <property type="match status" value="1"/>
</dbReference>
<dbReference type="AlphaFoldDB" id="A0A2T4U7Q8"/>
<evidence type="ECO:0000259" key="4">
    <source>
        <dbReference type="PROSITE" id="PS50977"/>
    </source>
</evidence>
<dbReference type="SUPFAM" id="SSF46689">
    <property type="entry name" value="Homeodomain-like"/>
    <property type="match status" value="1"/>
</dbReference>
<dbReference type="EMBL" id="PZJJ01000007">
    <property type="protein sequence ID" value="PTL39430.1"/>
    <property type="molecule type" value="Genomic_DNA"/>
</dbReference>
<dbReference type="InterPro" id="IPR036271">
    <property type="entry name" value="Tet_transcr_reg_TetR-rel_C_sf"/>
</dbReference>
<dbReference type="OrthoDB" id="9812484at2"/>
<keyword evidence="2 3" id="KW-0238">DNA-binding</keyword>
<evidence type="ECO:0000313" key="5">
    <source>
        <dbReference type="EMBL" id="PTL39430.1"/>
    </source>
</evidence>
<dbReference type="Gene3D" id="1.10.357.10">
    <property type="entry name" value="Tetracycline Repressor, domain 2"/>
    <property type="match status" value="1"/>
</dbReference>
<dbReference type="SUPFAM" id="SSF48498">
    <property type="entry name" value="Tetracyclin repressor-like, C-terminal domain"/>
    <property type="match status" value="1"/>
</dbReference>
<keyword evidence="6" id="KW-1185">Reference proteome</keyword>
<reference evidence="5 6" key="1">
    <citation type="submission" date="2018-03" db="EMBL/GenBank/DDBJ databases">
        <title>Alkalicoccus saliphilus sp. nov., isolated from a mineral pool.</title>
        <authorList>
            <person name="Zhao B."/>
        </authorList>
    </citation>
    <scope>NUCLEOTIDE SEQUENCE [LARGE SCALE GENOMIC DNA]</scope>
    <source>
        <strain evidence="5 6">6AG</strain>
    </source>
</reference>
<evidence type="ECO:0000256" key="3">
    <source>
        <dbReference type="PROSITE-ProRule" id="PRU00335"/>
    </source>
</evidence>
<organism evidence="5 6">
    <name type="scientific">Alkalicoccus saliphilus</name>
    <dbReference type="NCBI Taxonomy" id="200989"/>
    <lineage>
        <taxon>Bacteria</taxon>
        <taxon>Bacillati</taxon>
        <taxon>Bacillota</taxon>
        <taxon>Bacilli</taxon>
        <taxon>Bacillales</taxon>
        <taxon>Bacillaceae</taxon>
        <taxon>Alkalicoccus</taxon>
    </lineage>
</organism>
<feature type="DNA-binding region" description="H-T-H motif" evidence="3">
    <location>
        <begin position="28"/>
        <end position="47"/>
    </location>
</feature>
<name>A0A2T4U7Q8_9BACI</name>
<dbReference type="Proteomes" id="UP000240509">
    <property type="component" value="Unassembled WGS sequence"/>
</dbReference>